<evidence type="ECO:0000256" key="1">
    <source>
        <dbReference type="SAM" id="Phobius"/>
    </source>
</evidence>
<dbReference type="CDD" id="cd00130">
    <property type="entry name" value="PAS"/>
    <property type="match status" value="1"/>
</dbReference>
<keyword evidence="1" id="KW-1133">Transmembrane helix</keyword>
<dbReference type="GO" id="GO:0006355">
    <property type="term" value="P:regulation of DNA-templated transcription"/>
    <property type="evidence" value="ECO:0007669"/>
    <property type="project" value="InterPro"/>
</dbReference>
<evidence type="ECO:0000259" key="2">
    <source>
        <dbReference type="PROSITE" id="PS50112"/>
    </source>
</evidence>
<dbReference type="PROSITE" id="PS50112">
    <property type="entry name" value="PAS"/>
    <property type="match status" value="1"/>
</dbReference>
<dbReference type="SMART" id="SM00091">
    <property type="entry name" value="PAS"/>
    <property type="match status" value="1"/>
</dbReference>
<dbReference type="SUPFAM" id="SSF55785">
    <property type="entry name" value="PYP-like sensor domain (PAS domain)"/>
    <property type="match status" value="1"/>
</dbReference>
<dbReference type="NCBIfam" id="TIGR00229">
    <property type="entry name" value="sensory_box"/>
    <property type="match status" value="1"/>
</dbReference>
<reference evidence="3" key="1">
    <citation type="journal article" date="2014" name="Front. Microbiol.">
        <title>High frequency of phylogenetically diverse reductive dehalogenase-homologous genes in deep subseafloor sedimentary metagenomes.</title>
        <authorList>
            <person name="Kawai M."/>
            <person name="Futagami T."/>
            <person name="Toyoda A."/>
            <person name="Takaki Y."/>
            <person name="Nishi S."/>
            <person name="Hori S."/>
            <person name="Arai W."/>
            <person name="Tsubouchi T."/>
            <person name="Morono Y."/>
            <person name="Uchiyama I."/>
            <person name="Ito T."/>
            <person name="Fujiyama A."/>
            <person name="Inagaki F."/>
            <person name="Takami H."/>
        </authorList>
    </citation>
    <scope>NUCLEOTIDE SEQUENCE</scope>
    <source>
        <strain evidence="3">Expedition CK06-06</strain>
    </source>
</reference>
<dbReference type="Pfam" id="PF00989">
    <property type="entry name" value="PAS"/>
    <property type="match status" value="1"/>
</dbReference>
<feature type="non-terminal residue" evidence="3">
    <location>
        <position position="214"/>
    </location>
</feature>
<dbReference type="InterPro" id="IPR035965">
    <property type="entry name" value="PAS-like_dom_sf"/>
</dbReference>
<protein>
    <recommendedName>
        <fullName evidence="2">PAS domain-containing protein</fullName>
    </recommendedName>
</protein>
<keyword evidence="1" id="KW-0812">Transmembrane</keyword>
<feature type="domain" description="PAS" evidence="2">
    <location>
        <begin position="106"/>
        <end position="176"/>
    </location>
</feature>
<evidence type="ECO:0000313" key="3">
    <source>
        <dbReference type="EMBL" id="GAI22486.1"/>
    </source>
</evidence>
<name>X1MWX6_9ZZZZ</name>
<feature type="transmembrane region" description="Helical" evidence="1">
    <location>
        <begin position="79"/>
        <end position="97"/>
    </location>
</feature>
<feature type="transmembrane region" description="Helical" evidence="1">
    <location>
        <begin position="36"/>
        <end position="67"/>
    </location>
</feature>
<organism evidence="3">
    <name type="scientific">marine sediment metagenome</name>
    <dbReference type="NCBI Taxonomy" id="412755"/>
    <lineage>
        <taxon>unclassified sequences</taxon>
        <taxon>metagenomes</taxon>
        <taxon>ecological metagenomes</taxon>
    </lineage>
</organism>
<dbReference type="AlphaFoldDB" id="X1MWX6"/>
<gene>
    <name evidence="3" type="ORF">S06H3_31545</name>
</gene>
<dbReference type="Gene3D" id="3.30.450.20">
    <property type="entry name" value="PAS domain"/>
    <property type="match status" value="1"/>
</dbReference>
<proteinExistence type="predicted"/>
<comment type="caution">
    <text evidence="3">The sequence shown here is derived from an EMBL/GenBank/DDBJ whole genome shotgun (WGS) entry which is preliminary data.</text>
</comment>
<sequence>MVVLCTVLHYGEAIGLSISLPFDGFSDQTRHAVDRVLFLGPVIYAGYVFGATAGLAMTFTVLLLMLPRALLISSTPTDALVEVVAVVLVGALANLWLRARTKQMEVAASYSELFRSAPDAIWVHDLEGNILSVNKAAEMLTGLNTEDLSSMNAKELVSRESFEVAKNLQQRLLRGEVIPQPYEQHLMRRDGTEAILRVTSSLIYNNRRPQAFQN</sequence>
<dbReference type="InterPro" id="IPR000014">
    <property type="entry name" value="PAS"/>
</dbReference>
<accession>X1MWX6</accession>
<dbReference type="InterPro" id="IPR013767">
    <property type="entry name" value="PAS_fold"/>
</dbReference>
<dbReference type="EMBL" id="BARV01018690">
    <property type="protein sequence ID" value="GAI22486.1"/>
    <property type="molecule type" value="Genomic_DNA"/>
</dbReference>
<keyword evidence="1" id="KW-0472">Membrane</keyword>